<keyword evidence="1" id="KW-1133">Transmembrane helix</keyword>
<feature type="transmembrane region" description="Helical" evidence="1">
    <location>
        <begin position="45"/>
        <end position="63"/>
    </location>
</feature>
<sequence>MPYLLDWFRLATFFFVVLNYLGLIWDLDFKTKILVYNSNYVNSSSALPSILVLLCGLAALWLGEKLIFSSRNGAIKKKFNPLNQCKKSKKEILVFRNRKTFHGLVFCVGISQVILITRGITGYAAIPIGSASVFSVFIQITNVLNPILLAILAILVLRYKYNSGRISFIFKAFLLLQILLGFVTGMKEAILTPLVIVVVPYILTRKKISNVLILCLAIFAFLLYPVNNTYRTILHESNNLGRVESVKKAVATTIENGFVENLVTGAESYQGRLSLFPILMYSVENEQIWTEFKYLNRYIYLPIAWVIPRFLIPNKPTANSGSILYEITTGNDTSSITPTTYGWSFFEGGLITVFLTFFLFSIFISFINTKSDVNTMFGLLLYILIMVDLLKVESDIFFLISGILQTVFLIVIINYLFFKKRTSVYVRNRITI</sequence>
<keyword evidence="1" id="KW-0472">Membrane</keyword>
<dbReference type="HOGENOM" id="CLU_563657_0_0_10"/>
<accession>A4CP25</accession>
<protein>
    <recommendedName>
        <fullName evidence="4">Oligosaccharide repeat unit polymerase</fullName>
    </recommendedName>
</protein>
<feature type="transmembrane region" description="Helical" evidence="1">
    <location>
        <begin position="132"/>
        <end position="157"/>
    </location>
</feature>
<feature type="transmembrane region" description="Helical" evidence="1">
    <location>
        <begin position="208"/>
        <end position="226"/>
    </location>
</feature>
<feature type="transmembrane region" description="Helical" evidence="1">
    <location>
        <begin position="103"/>
        <end position="126"/>
    </location>
</feature>
<dbReference type="KEGG" id="rbi:RB2501_01161"/>
<feature type="transmembrane region" description="Helical" evidence="1">
    <location>
        <begin position="341"/>
        <end position="366"/>
    </location>
</feature>
<reference evidence="2 3" key="1">
    <citation type="journal article" date="2009" name="J. Bacteriol.">
        <title>Complete genome sequence of Robiginitalea biformata HTCC2501.</title>
        <authorList>
            <person name="Oh H.M."/>
            <person name="Giovannoni S.J."/>
            <person name="Lee K."/>
            <person name="Ferriera S."/>
            <person name="Johnson J."/>
            <person name="Cho J.C."/>
        </authorList>
    </citation>
    <scope>NUCLEOTIDE SEQUENCE [LARGE SCALE GENOMIC DNA]</scope>
    <source>
        <strain evidence="3">ATCC BAA-864 / HTCC2501 / KCTC 12146</strain>
    </source>
</reference>
<evidence type="ECO:0000313" key="2">
    <source>
        <dbReference type="EMBL" id="EAR14642.1"/>
    </source>
</evidence>
<proteinExistence type="predicted"/>
<feature type="transmembrane region" description="Helical" evidence="1">
    <location>
        <begin position="7"/>
        <end position="25"/>
    </location>
</feature>
<dbReference type="STRING" id="313596.RB2501_01161"/>
<feature type="transmembrane region" description="Helical" evidence="1">
    <location>
        <begin position="169"/>
        <end position="202"/>
    </location>
</feature>
<dbReference type="Proteomes" id="UP000009049">
    <property type="component" value="Chromosome"/>
</dbReference>
<name>A4CP25_ROBBH</name>
<evidence type="ECO:0000256" key="1">
    <source>
        <dbReference type="SAM" id="Phobius"/>
    </source>
</evidence>
<feature type="transmembrane region" description="Helical" evidence="1">
    <location>
        <begin position="396"/>
        <end position="418"/>
    </location>
</feature>
<dbReference type="EMBL" id="CP001712">
    <property type="protein sequence ID" value="EAR14642.1"/>
    <property type="molecule type" value="Genomic_DNA"/>
</dbReference>
<evidence type="ECO:0000313" key="3">
    <source>
        <dbReference type="Proteomes" id="UP000009049"/>
    </source>
</evidence>
<organism evidence="2 3">
    <name type="scientific">Robiginitalea biformata (strain ATCC BAA-864 / DSM 15991 / KCTC 12146 / HTCC2501)</name>
    <dbReference type="NCBI Taxonomy" id="313596"/>
    <lineage>
        <taxon>Bacteria</taxon>
        <taxon>Pseudomonadati</taxon>
        <taxon>Bacteroidota</taxon>
        <taxon>Flavobacteriia</taxon>
        <taxon>Flavobacteriales</taxon>
        <taxon>Flavobacteriaceae</taxon>
        <taxon>Robiginitalea</taxon>
    </lineage>
</organism>
<gene>
    <name evidence="2" type="ordered locus">RB2501_01161</name>
</gene>
<keyword evidence="1" id="KW-0812">Transmembrane</keyword>
<evidence type="ECO:0008006" key="4">
    <source>
        <dbReference type="Google" id="ProtNLM"/>
    </source>
</evidence>
<dbReference type="AlphaFoldDB" id="A4CP25"/>
<keyword evidence="3" id="KW-1185">Reference proteome</keyword>